<keyword evidence="4" id="KW-1185">Reference proteome</keyword>
<evidence type="ECO:0000313" key="3">
    <source>
        <dbReference type="EMBL" id="BBP45173.1"/>
    </source>
</evidence>
<dbReference type="SUPFAM" id="SSF52833">
    <property type="entry name" value="Thioredoxin-like"/>
    <property type="match status" value="1"/>
</dbReference>
<dbReference type="RefSeq" id="WP_173270573.1">
    <property type="nucleotide sequence ID" value="NZ_AP021889.1"/>
</dbReference>
<dbReference type="PANTHER" id="PTHR42852">
    <property type="entry name" value="THIOL:DISULFIDE INTERCHANGE PROTEIN DSBE"/>
    <property type="match status" value="1"/>
</dbReference>
<proteinExistence type="predicted"/>
<organism evidence="3 4">
    <name type="scientific">Thiosulfatimonas sediminis</name>
    <dbReference type="NCBI Taxonomy" id="2675054"/>
    <lineage>
        <taxon>Bacteria</taxon>
        <taxon>Pseudomonadati</taxon>
        <taxon>Pseudomonadota</taxon>
        <taxon>Gammaproteobacteria</taxon>
        <taxon>Thiotrichales</taxon>
        <taxon>Piscirickettsiaceae</taxon>
        <taxon>Thiosulfatimonas</taxon>
    </lineage>
</organism>
<keyword evidence="1" id="KW-0812">Transmembrane</keyword>
<dbReference type="AlphaFoldDB" id="A0A6F8PSR4"/>
<protein>
    <submittedName>
        <fullName evidence="3">Protein disulfide oxidoreductase</fullName>
    </submittedName>
</protein>
<keyword evidence="1" id="KW-1133">Transmembrane helix</keyword>
<keyword evidence="1" id="KW-0472">Membrane</keyword>
<dbReference type="PANTHER" id="PTHR42852:SF17">
    <property type="entry name" value="THIOREDOXIN-LIKE PROTEIN HI_1115"/>
    <property type="match status" value="1"/>
</dbReference>
<dbReference type="InterPro" id="IPR000866">
    <property type="entry name" value="AhpC/TSA"/>
</dbReference>
<sequence>MRSETQTKTKFWQTHWGKNLITVILFIAVFLALRPFMQGDVIEGQAPTLKLTTLDGTPLDLQALNAQGEPVLIHIWATWCPVCTFSRDGIENIAADHKVISIATQSGDDEQLLEYAKTHQMDTSIIVNDLDGQIAKLFGAKGVPADFVIAPNGNIEFVEVGVTSAIGLRLRLWWSGLNAGDAP</sequence>
<gene>
    <name evidence="3" type="ORF">THMIRHAS_05460</name>
</gene>
<feature type="transmembrane region" description="Helical" evidence="1">
    <location>
        <begin position="20"/>
        <end position="37"/>
    </location>
</feature>
<dbReference type="GO" id="GO:0016491">
    <property type="term" value="F:oxidoreductase activity"/>
    <property type="evidence" value="ECO:0007669"/>
    <property type="project" value="InterPro"/>
</dbReference>
<dbReference type="PROSITE" id="PS51352">
    <property type="entry name" value="THIOREDOXIN_2"/>
    <property type="match status" value="1"/>
</dbReference>
<reference evidence="4" key="1">
    <citation type="submission" date="2019-11" db="EMBL/GenBank/DDBJ databases">
        <title>Isolation and characterization of two novel species in the genus Thiomicrorhabdus.</title>
        <authorList>
            <person name="Mochizuki J."/>
            <person name="Kojima H."/>
            <person name="Fukui M."/>
        </authorList>
    </citation>
    <scope>NUCLEOTIDE SEQUENCE [LARGE SCALE GENOMIC DNA]</scope>
    <source>
        <strain evidence="4">aks77</strain>
    </source>
</reference>
<accession>A0A6F8PSR4</accession>
<dbReference type="EMBL" id="AP021889">
    <property type="protein sequence ID" value="BBP45173.1"/>
    <property type="molecule type" value="Genomic_DNA"/>
</dbReference>
<name>A0A6F8PSR4_9GAMM</name>
<dbReference type="CDD" id="cd03011">
    <property type="entry name" value="TlpA_like_ScsD_MtbDsbE"/>
    <property type="match status" value="1"/>
</dbReference>
<dbReference type="KEGG" id="tse:THMIRHAS_05460"/>
<evidence type="ECO:0000256" key="1">
    <source>
        <dbReference type="SAM" id="Phobius"/>
    </source>
</evidence>
<dbReference type="InterPro" id="IPR013766">
    <property type="entry name" value="Thioredoxin_domain"/>
</dbReference>
<feature type="domain" description="Thioredoxin" evidence="2">
    <location>
        <begin position="40"/>
        <end position="178"/>
    </location>
</feature>
<dbReference type="Proteomes" id="UP000501726">
    <property type="component" value="Chromosome"/>
</dbReference>
<evidence type="ECO:0000259" key="2">
    <source>
        <dbReference type="PROSITE" id="PS51352"/>
    </source>
</evidence>
<dbReference type="InterPro" id="IPR036249">
    <property type="entry name" value="Thioredoxin-like_sf"/>
</dbReference>
<dbReference type="Gene3D" id="3.40.30.10">
    <property type="entry name" value="Glutaredoxin"/>
    <property type="match status" value="1"/>
</dbReference>
<evidence type="ECO:0000313" key="4">
    <source>
        <dbReference type="Proteomes" id="UP000501726"/>
    </source>
</evidence>
<dbReference type="GO" id="GO:0016209">
    <property type="term" value="F:antioxidant activity"/>
    <property type="evidence" value="ECO:0007669"/>
    <property type="project" value="InterPro"/>
</dbReference>
<dbReference type="Pfam" id="PF00578">
    <property type="entry name" value="AhpC-TSA"/>
    <property type="match status" value="1"/>
</dbReference>
<dbReference type="InterPro" id="IPR050553">
    <property type="entry name" value="Thioredoxin_ResA/DsbE_sf"/>
</dbReference>